<dbReference type="AlphaFoldDB" id="A0A839HDK6"/>
<reference evidence="2 3" key="1">
    <citation type="journal article" date="2020" name="Arch. Microbiol.">
        <title>The genome sequence of the giant phototrophic gammaproteobacterium Thiospirillum jenense gives insight into its physiological properties and phylogenetic relationships.</title>
        <authorList>
            <person name="Imhoff J.F."/>
            <person name="Meyer T.E."/>
            <person name="Kyndt J.A."/>
        </authorList>
    </citation>
    <scope>NUCLEOTIDE SEQUENCE [LARGE SCALE GENOMIC DNA]</scope>
    <source>
        <strain evidence="2 3">DSM 216</strain>
    </source>
</reference>
<gene>
    <name evidence="2" type="ORF">HUK38_02500</name>
</gene>
<keyword evidence="3" id="KW-1185">Reference proteome</keyword>
<evidence type="ECO:0000256" key="1">
    <source>
        <dbReference type="SAM" id="MobiDB-lite"/>
    </source>
</evidence>
<dbReference type="Proteomes" id="UP000548632">
    <property type="component" value="Unassembled WGS sequence"/>
</dbReference>
<evidence type="ECO:0000313" key="3">
    <source>
        <dbReference type="Proteomes" id="UP000548632"/>
    </source>
</evidence>
<comment type="caution">
    <text evidence="2">The sequence shown here is derived from an EMBL/GenBank/DDBJ whole genome shotgun (WGS) entry which is preliminary data.</text>
</comment>
<protein>
    <submittedName>
        <fullName evidence="2">Uncharacterized protein</fullName>
    </submittedName>
</protein>
<feature type="region of interest" description="Disordered" evidence="1">
    <location>
        <begin position="81"/>
        <end position="113"/>
    </location>
</feature>
<sequence>MRIVNVLKLNRLQWCIHINWLVFMLVMSNAVASEQQSVTIPAALPPPAAPVPSPPPSNAPLEFPDHWLDEVRIQRDALAQQRQALHDERRRRREQWNQAQAQRLQSAHAQRRQQLHERLDEDYLLRNHPLYGGYIPWLRETPSGLSAPLSEATAPFDGKNTTLSPAADSALTAPVPYPPAPPGWDKGWYYRGW</sequence>
<feature type="compositionally biased region" description="Polar residues" evidence="1">
    <location>
        <begin position="96"/>
        <end position="108"/>
    </location>
</feature>
<name>A0A839HDK6_9GAMM</name>
<dbReference type="RefSeq" id="WP_182582213.1">
    <property type="nucleotide sequence ID" value="NZ_JABVCQ010000004.1"/>
</dbReference>
<evidence type="ECO:0000313" key="2">
    <source>
        <dbReference type="EMBL" id="MBB1125099.1"/>
    </source>
</evidence>
<accession>A0A839HDK6</accession>
<proteinExistence type="predicted"/>
<organism evidence="2 3">
    <name type="scientific">Thiospirillum jenense</name>
    <dbReference type="NCBI Taxonomy" id="1653858"/>
    <lineage>
        <taxon>Bacteria</taxon>
        <taxon>Pseudomonadati</taxon>
        <taxon>Pseudomonadota</taxon>
        <taxon>Gammaproteobacteria</taxon>
        <taxon>Chromatiales</taxon>
        <taxon>Chromatiaceae</taxon>
        <taxon>Thiospirillum</taxon>
    </lineage>
</organism>
<dbReference type="EMBL" id="JABVCQ010000004">
    <property type="protein sequence ID" value="MBB1125099.1"/>
    <property type="molecule type" value="Genomic_DNA"/>
</dbReference>